<dbReference type="Proteomes" id="UP000593565">
    <property type="component" value="Unassembled WGS sequence"/>
</dbReference>
<evidence type="ECO:0000313" key="4">
    <source>
        <dbReference type="Proteomes" id="UP000593565"/>
    </source>
</evidence>
<reference evidence="3 4" key="1">
    <citation type="submission" date="2020-02" db="EMBL/GenBank/DDBJ databases">
        <title>A chromosome-scale genome assembly of the black bullhead catfish (Ameiurus melas).</title>
        <authorList>
            <person name="Wen M."/>
            <person name="Zham M."/>
            <person name="Cabau C."/>
            <person name="Klopp C."/>
            <person name="Donnadieu C."/>
            <person name="Roques C."/>
            <person name="Bouchez O."/>
            <person name="Lampietro C."/>
            <person name="Jouanno E."/>
            <person name="Herpin A."/>
            <person name="Louis A."/>
            <person name="Berthelot C."/>
            <person name="Parey E."/>
            <person name="Roest-Crollius H."/>
            <person name="Braasch I."/>
            <person name="Postlethwait J."/>
            <person name="Robinson-Rechavi M."/>
            <person name="Echchiki A."/>
            <person name="Begum T."/>
            <person name="Montfort J."/>
            <person name="Schartl M."/>
            <person name="Bobe J."/>
            <person name="Guiguen Y."/>
        </authorList>
    </citation>
    <scope>NUCLEOTIDE SEQUENCE [LARGE SCALE GENOMIC DNA]</scope>
    <source>
        <strain evidence="3">M_S1</strain>
        <tissue evidence="3">Blood</tissue>
    </source>
</reference>
<keyword evidence="4" id="KW-1185">Reference proteome</keyword>
<evidence type="ECO:0000256" key="1">
    <source>
        <dbReference type="SAM" id="MobiDB-lite"/>
    </source>
</evidence>
<accession>A0A7J6B4Q1</accession>
<feature type="region of interest" description="Disordered" evidence="1">
    <location>
        <begin position="178"/>
        <end position="206"/>
    </location>
</feature>
<dbReference type="Pfam" id="PF13873">
    <property type="entry name" value="Myb_DNA-bind_5"/>
    <property type="match status" value="1"/>
</dbReference>
<feature type="domain" description="Myb/SANT-like DNA-binding" evidence="2">
    <location>
        <begin position="5"/>
        <end position="83"/>
    </location>
</feature>
<proteinExistence type="predicted"/>
<dbReference type="GO" id="GO:0005634">
    <property type="term" value="C:nucleus"/>
    <property type="evidence" value="ECO:0007669"/>
    <property type="project" value="TreeGrafter"/>
</dbReference>
<sequence>MARERAAFFSPFEQEIILKTFEEYKAIITAKCNTAAAAKSRVEAWQKIADRLNAANPNNVKRTWQQVKIKYKNIVQCANRKRKQKFGGGLATTSFSPVEEVALWQIRGRPVIDGTILGLSSKQTGISVGRPIATERESSAALIQTAPTILDCAEDPIERSDSEHDEKNIVVCSHSEEGTEAYTSQEDPGPSGPSEPADGERDEDVKALYKRYLRQEIAYRQMKMKKLEKEIQLLDKQLDVS</sequence>
<dbReference type="AlphaFoldDB" id="A0A7J6B4Q1"/>
<dbReference type="PANTHER" id="PTHR23098">
    <property type="entry name" value="AGAP001331-PA-RELATED"/>
    <property type="match status" value="1"/>
</dbReference>
<dbReference type="InterPro" id="IPR028002">
    <property type="entry name" value="Myb_DNA-bind_5"/>
</dbReference>
<protein>
    <recommendedName>
        <fullName evidence="2">Myb/SANT-like DNA-binding domain-containing protein</fullName>
    </recommendedName>
</protein>
<evidence type="ECO:0000313" key="3">
    <source>
        <dbReference type="EMBL" id="KAF4089437.1"/>
    </source>
</evidence>
<comment type="caution">
    <text evidence="3">The sequence shown here is derived from an EMBL/GenBank/DDBJ whole genome shotgun (WGS) entry which is preliminary data.</text>
</comment>
<name>A0A7J6B4Q1_AMEME</name>
<evidence type="ECO:0000259" key="2">
    <source>
        <dbReference type="Pfam" id="PF13873"/>
    </source>
</evidence>
<dbReference type="PANTHER" id="PTHR23098:SF23">
    <property type="entry name" value="MYB-RELATED TRANSCRIPTION FACTOR, PARTNER OF PROFILIN-LIKE ISOFORM X2-RELATED"/>
    <property type="match status" value="1"/>
</dbReference>
<dbReference type="EMBL" id="JAAGNN010000005">
    <property type="protein sequence ID" value="KAF4089437.1"/>
    <property type="molecule type" value="Genomic_DNA"/>
</dbReference>
<organism evidence="3 4">
    <name type="scientific">Ameiurus melas</name>
    <name type="common">Black bullhead</name>
    <name type="synonym">Silurus melas</name>
    <dbReference type="NCBI Taxonomy" id="219545"/>
    <lineage>
        <taxon>Eukaryota</taxon>
        <taxon>Metazoa</taxon>
        <taxon>Chordata</taxon>
        <taxon>Craniata</taxon>
        <taxon>Vertebrata</taxon>
        <taxon>Euteleostomi</taxon>
        <taxon>Actinopterygii</taxon>
        <taxon>Neopterygii</taxon>
        <taxon>Teleostei</taxon>
        <taxon>Ostariophysi</taxon>
        <taxon>Siluriformes</taxon>
        <taxon>Ictaluridae</taxon>
        <taxon>Ameiurus</taxon>
    </lineage>
</organism>
<gene>
    <name evidence="3" type="ORF">AMELA_G00066740</name>
</gene>